<sequence>MRPAIGVGCPSPRTHLPTLPRATQGGSASAGDGQPPPMAGGRALPSVGRTPISLEDTMTETVTGTVVVGAGQAGLAMSRCLTDRGLPHVVLERAGIADSWRSRRWDSFRLLSPNWQTRLPRWRYAGVDPGGFMTGAEVARYLQDYAGSFDAPVRTGVDVRRLYRVAGGWRLSTSAGRFLARTVVVATGDLARPRIPAVAADLPPGIHQLHTADYRNPDQLPPGAVLVVGAGPSGQQIALELARAGRPVHLAVGRHKSLPRRYRGHDAYCWMERLGMLDRTVDTLPGPPGRTPNAVLAGGTRDLDVPRLVSEGVVAHGRLLGCADGRLRFGDDLAGTVADAAANATRFRRAVDDFVARTSMDVPAEAAPEVVEVEAGEAPALAGIAAVVWATGFGRDHGWIEAPVSGVDGEIVHTRGVTAAAGLYVLGLRWQYRRSSSFLDGVGADAEHLAEMIAERAAERPAVLAA</sequence>
<evidence type="ECO:0000256" key="1">
    <source>
        <dbReference type="ARBA" id="ARBA00023002"/>
    </source>
</evidence>
<dbReference type="InterPro" id="IPR050982">
    <property type="entry name" value="Auxin_biosynth/cation_transpt"/>
</dbReference>
<dbReference type="Pfam" id="PF13738">
    <property type="entry name" value="Pyr_redox_3"/>
    <property type="match status" value="1"/>
</dbReference>
<name>A0ABP8WZM7_9PSEU</name>
<gene>
    <name evidence="3" type="ORF">GCM10023215_38110</name>
</gene>
<evidence type="ECO:0000256" key="2">
    <source>
        <dbReference type="SAM" id="MobiDB-lite"/>
    </source>
</evidence>
<feature type="region of interest" description="Disordered" evidence="2">
    <location>
        <begin position="1"/>
        <end position="49"/>
    </location>
</feature>
<keyword evidence="1" id="KW-0560">Oxidoreductase</keyword>
<dbReference type="Proteomes" id="UP001500325">
    <property type="component" value="Unassembled WGS sequence"/>
</dbReference>
<protein>
    <submittedName>
        <fullName evidence="3">NAD(P)/FAD-dependent oxidoreductase</fullName>
    </submittedName>
</protein>
<accession>A0ABP8WZM7</accession>
<reference evidence="4" key="1">
    <citation type="journal article" date="2019" name="Int. J. Syst. Evol. Microbiol.">
        <title>The Global Catalogue of Microorganisms (GCM) 10K type strain sequencing project: providing services to taxonomists for standard genome sequencing and annotation.</title>
        <authorList>
            <consortium name="The Broad Institute Genomics Platform"/>
            <consortium name="The Broad Institute Genome Sequencing Center for Infectious Disease"/>
            <person name="Wu L."/>
            <person name="Ma J."/>
        </authorList>
    </citation>
    <scope>NUCLEOTIDE SEQUENCE [LARGE SCALE GENOMIC DNA]</scope>
    <source>
        <strain evidence="4">JCM 18055</strain>
    </source>
</reference>
<comment type="caution">
    <text evidence="3">The sequence shown here is derived from an EMBL/GenBank/DDBJ whole genome shotgun (WGS) entry which is preliminary data.</text>
</comment>
<dbReference type="Gene3D" id="3.50.50.60">
    <property type="entry name" value="FAD/NAD(P)-binding domain"/>
    <property type="match status" value="1"/>
</dbReference>
<evidence type="ECO:0000313" key="3">
    <source>
        <dbReference type="EMBL" id="GAA4696444.1"/>
    </source>
</evidence>
<dbReference type="SUPFAM" id="SSF51905">
    <property type="entry name" value="FAD/NAD(P)-binding domain"/>
    <property type="match status" value="1"/>
</dbReference>
<keyword evidence="4" id="KW-1185">Reference proteome</keyword>
<proteinExistence type="predicted"/>
<evidence type="ECO:0000313" key="4">
    <source>
        <dbReference type="Proteomes" id="UP001500325"/>
    </source>
</evidence>
<dbReference type="PANTHER" id="PTHR43539:SF78">
    <property type="entry name" value="FLAVIN-CONTAINING MONOOXYGENASE"/>
    <property type="match status" value="1"/>
</dbReference>
<dbReference type="PANTHER" id="PTHR43539">
    <property type="entry name" value="FLAVIN-BINDING MONOOXYGENASE-LIKE PROTEIN (AFU_ORTHOLOGUE AFUA_4G09220)"/>
    <property type="match status" value="1"/>
</dbReference>
<dbReference type="PRINTS" id="PR00411">
    <property type="entry name" value="PNDRDTASEI"/>
</dbReference>
<dbReference type="EMBL" id="BAABIC010000012">
    <property type="protein sequence ID" value="GAA4696444.1"/>
    <property type="molecule type" value="Genomic_DNA"/>
</dbReference>
<organism evidence="3 4">
    <name type="scientific">Pseudonocardia yuanmonensis</name>
    <dbReference type="NCBI Taxonomy" id="1095914"/>
    <lineage>
        <taxon>Bacteria</taxon>
        <taxon>Bacillati</taxon>
        <taxon>Actinomycetota</taxon>
        <taxon>Actinomycetes</taxon>
        <taxon>Pseudonocardiales</taxon>
        <taxon>Pseudonocardiaceae</taxon>
        <taxon>Pseudonocardia</taxon>
    </lineage>
</organism>
<dbReference type="InterPro" id="IPR036188">
    <property type="entry name" value="FAD/NAD-bd_sf"/>
</dbReference>